<feature type="domain" description="HTH myb-type" evidence="9">
    <location>
        <begin position="182"/>
        <end position="236"/>
    </location>
</feature>
<dbReference type="EMBL" id="JANKHO010000491">
    <property type="protein sequence ID" value="KAJ3509268.1"/>
    <property type="molecule type" value="Genomic_DNA"/>
</dbReference>
<evidence type="ECO:0000256" key="1">
    <source>
        <dbReference type="ARBA" id="ARBA00004123"/>
    </source>
</evidence>
<feature type="domain" description="Myb-like" evidence="8">
    <location>
        <begin position="233"/>
        <end position="263"/>
    </location>
</feature>
<keyword evidence="4" id="KW-0804">Transcription</keyword>
<dbReference type="InterPro" id="IPR001005">
    <property type="entry name" value="SANT/Myb"/>
</dbReference>
<feature type="compositionally biased region" description="Low complexity" evidence="7">
    <location>
        <begin position="573"/>
        <end position="582"/>
    </location>
</feature>
<dbReference type="InterPro" id="IPR017956">
    <property type="entry name" value="AT_hook_DNA-bd_motif"/>
</dbReference>
<dbReference type="InterPro" id="IPR000637">
    <property type="entry name" value="HMGI/Y_DNA-bd_CS"/>
</dbReference>
<sequence length="648" mass="70114">MQAFQKGTSSLTPLLNSSQGTQISREQLQRALDANKKVQQILSQRAEALETELREADQLLSTSSNEDGMDDPESEVSVPGAKKAIGLFPPSEFLNPVSPFYEDAAKRSAYMANTSPHPMKAKDLEVLADAVRREKGRLQAYQQRSEAALEFFLTKTLIPVARKVSENATAGQCQARWYKSLDPGLQRGSWTEEEDNRLRKAVAGFGTSWVQVAAAIPGRTNDQCRERWVEQLNPSASKLVWTEEEDKVLIESVKQLGHQWKAVCLKCRMRYDKLQRSPEKLANPGPSASPLSFQTVIPVFPQLRAEAPLTRHAEGPFRHYSPSTAPISTPRPQPRPVGKGKHKETTIEAFTMTIPYDSAKDAEGTSQTSAPKRSKKMTTLQTPGNLDGSDSAAAATTKPRPKPRPGPRVKDSVPGQAVVEVPPDLTRGNAEPPACAPDDNSMSAPQMGDKDGERTLPQKRGRERKETSDMAQSAPSVPIRASKRLRATRASKSFLEATDSDDAEDLAAPGPSTIGNSELEAGAQAGGTVQQLKRGRKRRLDADAPISFVDEPGAKGHNKEQAGSGQLVPPPTLATAEEAPGPDANDVTPVKRKRGRPRKVPAPLSMTPAVAYSPAPATSVPDPLATTGEAVKRGRGRPRKTQQASDNA</sequence>
<dbReference type="GO" id="GO:0042796">
    <property type="term" value="P:snRNA transcription by RNA polymerase III"/>
    <property type="evidence" value="ECO:0007669"/>
    <property type="project" value="TreeGrafter"/>
</dbReference>
<dbReference type="GO" id="GO:0000978">
    <property type="term" value="F:RNA polymerase II cis-regulatory region sequence-specific DNA binding"/>
    <property type="evidence" value="ECO:0007669"/>
    <property type="project" value="TreeGrafter"/>
</dbReference>
<dbReference type="SMART" id="SM00384">
    <property type="entry name" value="AT_hook"/>
    <property type="match status" value="2"/>
</dbReference>
<comment type="caution">
    <text evidence="10">The sequence shown here is derived from an EMBL/GenBank/DDBJ whole genome shotgun (WGS) entry which is preliminary data.</text>
</comment>
<protein>
    <submittedName>
        <fullName evidence="10">Uncharacterized protein</fullName>
    </submittedName>
</protein>
<dbReference type="GO" id="GO:0005634">
    <property type="term" value="C:nucleus"/>
    <property type="evidence" value="ECO:0007669"/>
    <property type="project" value="UniProtKB-SubCell"/>
</dbReference>
<dbReference type="GO" id="GO:0019185">
    <property type="term" value="C:snRNA-activating protein complex"/>
    <property type="evidence" value="ECO:0007669"/>
    <property type="project" value="TreeGrafter"/>
</dbReference>
<dbReference type="PROSITE" id="PS51294">
    <property type="entry name" value="HTH_MYB"/>
    <property type="match status" value="1"/>
</dbReference>
<dbReference type="GO" id="GO:0042795">
    <property type="term" value="P:snRNA transcription by RNA polymerase II"/>
    <property type="evidence" value="ECO:0007669"/>
    <property type="project" value="TreeGrafter"/>
</dbReference>
<comment type="subcellular location">
    <subcellularLocation>
        <location evidence="1">Nucleus</location>
    </subcellularLocation>
</comment>
<dbReference type="InterPro" id="IPR009057">
    <property type="entry name" value="Homeodomain-like_sf"/>
</dbReference>
<feature type="region of interest" description="Disordered" evidence="7">
    <location>
        <begin position="312"/>
        <end position="648"/>
    </location>
</feature>
<evidence type="ECO:0000313" key="10">
    <source>
        <dbReference type="EMBL" id="KAJ3509268.1"/>
    </source>
</evidence>
<feature type="coiled-coil region" evidence="6">
    <location>
        <begin position="39"/>
        <end position="66"/>
    </location>
</feature>
<evidence type="ECO:0000259" key="9">
    <source>
        <dbReference type="PROSITE" id="PS51294"/>
    </source>
</evidence>
<dbReference type="Proteomes" id="UP001148786">
    <property type="component" value="Unassembled WGS sequence"/>
</dbReference>
<evidence type="ECO:0000256" key="2">
    <source>
        <dbReference type="ARBA" id="ARBA00023015"/>
    </source>
</evidence>
<dbReference type="PROSITE" id="PS00354">
    <property type="entry name" value="HMGI_Y"/>
    <property type="match status" value="1"/>
</dbReference>
<dbReference type="InterPro" id="IPR051575">
    <property type="entry name" value="Myb-like_DNA-bd"/>
</dbReference>
<feature type="domain" description="Myb-like" evidence="8">
    <location>
        <begin position="182"/>
        <end position="232"/>
    </location>
</feature>
<dbReference type="InterPro" id="IPR017930">
    <property type="entry name" value="Myb_dom"/>
</dbReference>
<evidence type="ECO:0000256" key="3">
    <source>
        <dbReference type="ARBA" id="ARBA00023125"/>
    </source>
</evidence>
<feature type="compositionally biased region" description="Polar residues" evidence="7">
    <location>
        <begin position="364"/>
        <end position="384"/>
    </location>
</feature>
<dbReference type="Pfam" id="PF00249">
    <property type="entry name" value="Myb_DNA-binding"/>
    <property type="match status" value="1"/>
</dbReference>
<feature type="compositionally biased region" description="Basic residues" evidence="7">
    <location>
        <begin position="590"/>
        <end position="599"/>
    </location>
</feature>
<dbReference type="CDD" id="cd00167">
    <property type="entry name" value="SANT"/>
    <property type="match status" value="1"/>
</dbReference>
<feature type="region of interest" description="Disordered" evidence="7">
    <location>
        <begin position="1"/>
        <end position="23"/>
    </location>
</feature>
<dbReference type="SMART" id="SM00717">
    <property type="entry name" value="SANT"/>
    <property type="match status" value="2"/>
</dbReference>
<dbReference type="SUPFAM" id="SSF46689">
    <property type="entry name" value="Homeodomain-like"/>
    <property type="match status" value="2"/>
</dbReference>
<dbReference type="Gene3D" id="1.10.10.60">
    <property type="entry name" value="Homeodomain-like"/>
    <property type="match status" value="1"/>
</dbReference>
<dbReference type="PANTHER" id="PTHR46621">
    <property type="entry name" value="SNRNA-ACTIVATING PROTEIN COMPLEX SUBUNIT 4"/>
    <property type="match status" value="1"/>
</dbReference>
<dbReference type="AlphaFoldDB" id="A0A9W8K1H1"/>
<keyword evidence="5" id="KW-0539">Nucleus</keyword>
<keyword evidence="2" id="KW-0805">Transcription regulation</keyword>
<proteinExistence type="predicted"/>
<name>A0A9W8K1H1_9AGAR</name>
<evidence type="ECO:0000256" key="6">
    <source>
        <dbReference type="SAM" id="Coils"/>
    </source>
</evidence>
<gene>
    <name evidence="10" type="ORF">NLJ89_g5311</name>
</gene>
<dbReference type="GO" id="GO:0001006">
    <property type="term" value="F:RNA polymerase III type 3 promoter sequence-specific DNA binding"/>
    <property type="evidence" value="ECO:0007669"/>
    <property type="project" value="TreeGrafter"/>
</dbReference>
<evidence type="ECO:0000256" key="4">
    <source>
        <dbReference type="ARBA" id="ARBA00023163"/>
    </source>
</evidence>
<evidence type="ECO:0000313" key="11">
    <source>
        <dbReference type="Proteomes" id="UP001148786"/>
    </source>
</evidence>
<keyword evidence="11" id="KW-1185">Reference proteome</keyword>
<accession>A0A9W8K1H1</accession>
<dbReference type="GO" id="GO:0006355">
    <property type="term" value="P:regulation of DNA-templated transcription"/>
    <property type="evidence" value="ECO:0007669"/>
    <property type="project" value="InterPro"/>
</dbReference>
<dbReference type="PROSITE" id="PS50090">
    <property type="entry name" value="MYB_LIKE"/>
    <property type="match status" value="2"/>
</dbReference>
<keyword evidence="3" id="KW-0238">DNA-binding</keyword>
<keyword evidence="6" id="KW-0175">Coiled coil</keyword>
<evidence type="ECO:0000256" key="5">
    <source>
        <dbReference type="ARBA" id="ARBA00023242"/>
    </source>
</evidence>
<reference evidence="10" key="1">
    <citation type="submission" date="2022-07" db="EMBL/GenBank/DDBJ databases">
        <title>Genome Sequence of Agrocybe chaxingu.</title>
        <authorList>
            <person name="Buettner E."/>
        </authorList>
    </citation>
    <scope>NUCLEOTIDE SEQUENCE</scope>
    <source>
        <strain evidence="10">MP-N11</strain>
    </source>
</reference>
<evidence type="ECO:0000259" key="8">
    <source>
        <dbReference type="PROSITE" id="PS50090"/>
    </source>
</evidence>
<organism evidence="10 11">
    <name type="scientific">Agrocybe chaxingu</name>
    <dbReference type="NCBI Taxonomy" id="84603"/>
    <lineage>
        <taxon>Eukaryota</taxon>
        <taxon>Fungi</taxon>
        <taxon>Dikarya</taxon>
        <taxon>Basidiomycota</taxon>
        <taxon>Agaricomycotina</taxon>
        <taxon>Agaricomycetes</taxon>
        <taxon>Agaricomycetidae</taxon>
        <taxon>Agaricales</taxon>
        <taxon>Agaricineae</taxon>
        <taxon>Strophariaceae</taxon>
        <taxon>Agrocybe</taxon>
    </lineage>
</organism>
<dbReference type="PRINTS" id="PR00929">
    <property type="entry name" value="ATHOOK"/>
</dbReference>
<dbReference type="PANTHER" id="PTHR46621:SF1">
    <property type="entry name" value="SNRNA-ACTIVATING PROTEIN COMPLEX SUBUNIT 4"/>
    <property type="match status" value="1"/>
</dbReference>
<evidence type="ECO:0000256" key="7">
    <source>
        <dbReference type="SAM" id="MobiDB-lite"/>
    </source>
</evidence>
<dbReference type="OrthoDB" id="2143914at2759"/>